<keyword evidence="4" id="KW-0464">Manganese</keyword>
<accession>A0A4Y9Z1W2</accession>
<evidence type="ECO:0000256" key="4">
    <source>
        <dbReference type="ARBA" id="ARBA00023211"/>
    </source>
</evidence>
<dbReference type="GO" id="GO:0004722">
    <property type="term" value="F:protein serine/threonine phosphatase activity"/>
    <property type="evidence" value="ECO:0007669"/>
    <property type="project" value="UniProtKB-EC"/>
</dbReference>
<feature type="region of interest" description="Disordered" evidence="8">
    <location>
        <begin position="314"/>
        <end position="334"/>
    </location>
</feature>
<dbReference type="InterPro" id="IPR029052">
    <property type="entry name" value="Metallo-depent_PP-like"/>
</dbReference>
<dbReference type="OrthoDB" id="3246270at2759"/>
<evidence type="ECO:0000256" key="5">
    <source>
        <dbReference type="ARBA" id="ARBA00047761"/>
    </source>
</evidence>
<dbReference type="Gene3D" id="3.60.21.10">
    <property type="match status" value="1"/>
</dbReference>
<dbReference type="InterPro" id="IPR004843">
    <property type="entry name" value="Calcineurin-like_PHP"/>
</dbReference>
<dbReference type="FunFam" id="3.60.21.10:FF:000005">
    <property type="entry name" value="Serine/threonine-protein phosphatase"/>
    <property type="match status" value="1"/>
</dbReference>
<protein>
    <recommendedName>
        <fullName evidence="7">Serine/threonine-protein phosphatase</fullName>
        <ecNumber evidence="7">3.1.3.16</ecNumber>
    </recommendedName>
</protein>
<dbReference type="SMART" id="SM00156">
    <property type="entry name" value="PP2Ac"/>
    <property type="match status" value="1"/>
</dbReference>
<keyword evidence="11" id="KW-1185">Reference proteome</keyword>
<dbReference type="InterPro" id="IPR047129">
    <property type="entry name" value="PPA2-like"/>
</dbReference>
<keyword evidence="1" id="KW-0479">Metal-binding</keyword>
<name>A0A4Y9Z1W2_9AGAM</name>
<sequence length="1583" mass="174562">MARFDPDRWIEQLTRCEHLPEADMKVLCDRVRTLLMEESNIQPVSTPVTICGDIHGQFWDLLELLRKGGQVPDTSYIFMASACFVWGAGCGLMESCGAVYSLQGDFVDRGHYSLETVSLLLALKARYPDKVTLLRGNHESRQITQVYGFYDECQQKYGSASVWKACCSVFDYLNLAAIIDGEVLCVHGGLSPDIRTLDQIRVLSRAQEIPHEGAFCDLMWSDPDDVENWAVSPRGAGWLFGGSVTSEFNHVNSLKLIARAHQLVQEGFKYMFDEQLATVWSAPNYCYRCGNMASILTIKEDGERVFTVFGPAEENERDQGMQKQRRVNQPSYSCMSGRPGINNAGLRGKLPGSRMTRHLHQGAILLAPVRRSTLPMSSPKLIVVYAGYGDTLLLQYQKPGGHANYWLIDGGPVTSSPASKTQIDGNPGKQGFHAYYQYLRQALYRFCCSGARHADGSLIVDRLSGIIVTHPDRDHMDGIIQLIADWLPDKASHSTTSVQTPLRFDGPVILNDLFFPPNRYAGHLVLSKLLENKGFEKQAIGIHDTDIPSEMVNQPQPGQSLHKMVFPRPASDDRLAPHCTDAEFSIAFTNSIITLWKEPPGLPLVTTVDAIGSHVLHRLNDSCHRDPSGAIDLGIFKVPHHGSQYNSQIDRSYDMTPAQSTKEKDHFVFLALVAWYMHPRMPPGDDRELVSSIVTGVVDTFSVDWVAIDSAWSMSDFAFVMGDLALRFFQSLSSQGFKYHDEASSNPILKLADEQDLAKFVVLLIHRHIDILAAIYANLPDAARERRSVTMVGSEMLSSKSGRKFDRRDFMQYPYVPLQLPSSGQAKRPVGMRIDPQYEALFDCLYEDPGVAVQYQMGIFSFYEQFRANNYVISANGTHGHPHPSLVAGLMAAALSRSSGVSRLFITDGASLQVDIIRIVFVVTDLLKGRFGPSLVVNPRDWSRRIRLFYLDTDFCAPIPLDLTDVSGCKEIDFGAPEDSVDARYLLHQQMIRAAAYDLPRAAEPATSAFSLFAKDRNTTLFKLVSYDVTTRSFRRGAASSVFRLEAAGRSTAPAALNQQQYRLFAVISAGVVLFPTEVLFQELPGSSSSEGVLFKMWDSTMTQVLSYALNDDTVLSLQPASGSVVPASLRFQREIAFTHNSDLVSRTASASIAVLSRRRRDVSTGVFADADTSTTDDFPFDGTSSVESYLFAIGYTLEDDRKMAIAALGLTIVGRDRMGAFFVALPASVSETISFPMWLVDISKSEIEFTNSPLGVDMRSATLLAVVPESRKNINIGGLQFLLSSGALQFHSMGDGAFRIVMNLALTSASANAPKLQLNMEASATSHAAQAPIVLDFRAAAPSAPVDFLRLLDIDTSHSSLEIPLGGKAVDLRIGLDYVGVTLVQPCSGTTSVLNLESIYFRISADWEPWKKVLPEVLQPSNSSSVVLTVILLQPKTSPFAVALELDYTLNVSSQFSDVHFRLSYWPNKGTSVRRISATFLADSMASLPPPTLDGILSKFFDKPWQDVTAAIPILRSLSETVSVTEASLEIGDSHSITAFSISANVAGFTIMSQPSLVLENADLVLQYDGHLYTYLAMHLLN</sequence>
<dbReference type="CDD" id="cd07415">
    <property type="entry name" value="MPP_PP2A_PP4_PP6"/>
    <property type="match status" value="1"/>
</dbReference>
<comment type="caution">
    <text evidence="10">The sequence shown here is derived from an EMBL/GenBank/DDBJ whole genome shotgun (WGS) entry which is preliminary data.</text>
</comment>
<comment type="catalytic activity">
    <reaction evidence="5">
        <text>O-phospho-L-seryl-[protein] + H2O = L-seryl-[protein] + phosphate</text>
        <dbReference type="Rhea" id="RHEA:20629"/>
        <dbReference type="Rhea" id="RHEA-COMP:9863"/>
        <dbReference type="Rhea" id="RHEA-COMP:11604"/>
        <dbReference type="ChEBI" id="CHEBI:15377"/>
        <dbReference type="ChEBI" id="CHEBI:29999"/>
        <dbReference type="ChEBI" id="CHEBI:43474"/>
        <dbReference type="ChEBI" id="CHEBI:83421"/>
        <dbReference type="EC" id="3.1.3.16"/>
    </reaction>
</comment>
<keyword evidence="3" id="KW-0904">Protein phosphatase</keyword>
<proteinExistence type="inferred from homology"/>
<comment type="similarity">
    <text evidence="7">Belongs to the PPP phosphatase family.</text>
</comment>
<evidence type="ECO:0000256" key="3">
    <source>
        <dbReference type="ARBA" id="ARBA00022912"/>
    </source>
</evidence>
<dbReference type="Pfam" id="PF00149">
    <property type="entry name" value="Metallophos"/>
    <property type="match status" value="1"/>
</dbReference>
<dbReference type="PRINTS" id="PR00114">
    <property type="entry name" value="STPHPHTASE"/>
</dbReference>
<feature type="domain" description="Serine/threonine specific protein phosphatases" evidence="9">
    <location>
        <begin position="134"/>
        <end position="139"/>
    </location>
</feature>
<evidence type="ECO:0000256" key="6">
    <source>
        <dbReference type="ARBA" id="ARBA00048336"/>
    </source>
</evidence>
<dbReference type="EMBL" id="SEOQ01000192">
    <property type="protein sequence ID" value="TFY67369.1"/>
    <property type="molecule type" value="Genomic_DNA"/>
</dbReference>
<gene>
    <name evidence="10" type="ORF">EVG20_g3963</name>
</gene>
<evidence type="ECO:0000256" key="1">
    <source>
        <dbReference type="ARBA" id="ARBA00022723"/>
    </source>
</evidence>
<evidence type="ECO:0000256" key="7">
    <source>
        <dbReference type="RuleBase" id="RU004273"/>
    </source>
</evidence>
<dbReference type="InterPro" id="IPR006186">
    <property type="entry name" value="Ser/Thr-sp_prot-phosphatase"/>
</dbReference>
<organism evidence="10 11">
    <name type="scientific">Dentipellis fragilis</name>
    <dbReference type="NCBI Taxonomy" id="205917"/>
    <lineage>
        <taxon>Eukaryota</taxon>
        <taxon>Fungi</taxon>
        <taxon>Dikarya</taxon>
        <taxon>Basidiomycota</taxon>
        <taxon>Agaricomycotina</taxon>
        <taxon>Agaricomycetes</taxon>
        <taxon>Russulales</taxon>
        <taxon>Hericiaceae</taxon>
        <taxon>Dentipellis</taxon>
    </lineage>
</organism>
<reference evidence="10 11" key="1">
    <citation type="submission" date="2019-02" db="EMBL/GenBank/DDBJ databases">
        <title>Genome sequencing of the rare red list fungi Dentipellis fragilis.</title>
        <authorList>
            <person name="Buettner E."/>
            <person name="Kellner H."/>
        </authorList>
    </citation>
    <scope>NUCLEOTIDE SEQUENCE [LARGE SCALE GENOMIC DNA]</scope>
    <source>
        <strain evidence="10 11">DSM 105465</strain>
    </source>
</reference>
<dbReference type="GO" id="GO:0046872">
    <property type="term" value="F:metal ion binding"/>
    <property type="evidence" value="ECO:0007669"/>
    <property type="project" value="UniProtKB-KW"/>
</dbReference>
<comment type="catalytic activity">
    <reaction evidence="6 7">
        <text>O-phospho-L-threonyl-[protein] + H2O = L-threonyl-[protein] + phosphate</text>
        <dbReference type="Rhea" id="RHEA:47004"/>
        <dbReference type="Rhea" id="RHEA-COMP:11060"/>
        <dbReference type="Rhea" id="RHEA-COMP:11605"/>
        <dbReference type="ChEBI" id="CHEBI:15377"/>
        <dbReference type="ChEBI" id="CHEBI:30013"/>
        <dbReference type="ChEBI" id="CHEBI:43474"/>
        <dbReference type="ChEBI" id="CHEBI:61977"/>
        <dbReference type="EC" id="3.1.3.16"/>
    </reaction>
</comment>
<dbReference type="InterPro" id="IPR036866">
    <property type="entry name" value="RibonucZ/Hydroxyglut_hydro"/>
</dbReference>
<dbReference type="PROSITE" id="PS00125">
    <property type="entry name" value="SER_THR_PHOSPHATASE"/>
    <property type="match status" value="1"/>
</dbReference>
<evidence type="ECO:0000313" key="10">
    <source>
        <dbReference type="EMBL" id="TFY67369.1"/>
    </source>
</evidence>
<evidence type="ECO:0000256" key="8">
    <source>
        <dbReference type="SAM" id="MobiDB-lite"/>
    </source>
</evidence>
<feature type="non-terminal residue" evidence="10">
    <location>
        <position position="1583"/>
    </location>
</feature>
<evidence type="ECO:0000256" key="2">
    <source>
        <dbReference type="ARBA" id="ARBA00022801"/>
    </source>
</evidence>
<dbReference type="STRING" id="205917.A0A4Y9Z1W2"/>
<dbReference type="Gene3D" id="3.60.15.10">
    <property type="entry name" value="Ribonuclease Z/Hydroxyacylglutathione hydrolase-like"/>
    <property type="match status" value="1"/>
</dbReference>
<dbReference type="SUPFAM" id="SSF56300">
    <property type="entry name" value="Metallo-dependent phosphatases"/>
    <property type="match status" value="1"/>
</dbReference>
<dbReference type="Proteomes" id="UP000298327">
    <property type="component" value="Unassembled WGS sequence"/>
</dbReference>
<dbReference type="EC" id="3.1.3.16" evidence="7"/>
<dbReference type="PANTHER" id="PTHR45619">
    <property type="entry name" value="SERINE/THREONINE-PROTEIN PHOSPHATASE PP2A-RELATED"/>
    <property type="match status" value="1"/>
</dbReference>
<evidence type="ECO:0000259" key="9">
    <source>
        <dbReference type="PROSITE" id="PS00125"/>
    </source>
</evidence>
<evidence type="ECO:0000313" key="11">
    <source>
        <dbReference type="Proteomes" id="UP000298327"/>
    </source>
</evidence>
<keyword evidence="2 7" id="KW-0378">Hydrolase</keyword>